<keyword evidence="1" id="KW-0812">Transmembrane</keyword>
<keyword evidence="1" id="KW-1133">Transmembrane helix</keyword>
<accession>A0A941ESN2</accession>
<sequence>MAHVRGKDAGGDVRIGRAGLIWIAAVAGTGIVVLAVLLVLLPDKALAWAGAAVAAAVAAAGRRLGDAAGTLVGKRVARHELDVAEPFTTDVSLRNVDYVVFEDGDEPEDVAASGHTVQLIVTGTYPKPVLLTGMRVEVLSRAARSGTLTRHAAEVPRRRFEVLLDAKPPQVRPLGESDFPFQVALDESEALHLRITTESGLVTWVGWLDWRSGRRSGSVRVDLDGRALRAAGRHAALPERRR</sequence>
<dbReference type="AlphaFoldDB" id="A0A941ESN2"/>
<reference evidence="2" key="1">
    <citation type="submission" date="2021-04" db="EMBL/GenBank/DDBJ databases">
        <title>Genome based classification of Actinospica acidithermotolerans sp. nov., an actinobacterium isolated from an Indonesian hot spring.</title>
        <authorList>
            <person name="Kusuma A.B."/>
            <person name="Putra K.E."/>
            <person name="Nafisah S."/>
            <person name="Loh J."/>
            <person name="Nouioui I."/>
            <person name="Goodfellow M."/>
        </authorList>
    </citation>
    <scope>NUCLEOTIDE SEQUENCE</scope>
    <source>
        <strain evidence="2">CSCA 57</strain>
    </source>
</reference>
<dbReference type="EMBL" id="JAGSOG010000162">
    <property type="protein sequence ID" value="MBR7836800.1"/>
    <property type="molecule type" value="Genomic_DNA"/>
</dbReference>
<keyword evidence="3" id="KW-1185">Reference proteome</keyword>
<feature type="transmembrane region" description="Helical" evidence="1">
    <location>
        <begin position="20"/>
        <end position="40"/>
    </location>
</feature>
<gene>
    <name evidence="2" type="ORF">KDL01_26200</name>
</gene>
<name>A0A941ESN2_9ACTN</name>
<protein>
    <submittedName>
        <fullName evidence="2">Uncharacterized protein</fullName>
    </submittedName>
</protein>
<evidence type="ECO:0000313" key="3">
    <source>
        <dbReference type="Proteomes" id="UP000675781"/>
    </source>
</evidence>
<evidence type="ECO:0000313" key="2">
    <source>
        <dbReference type="EMBL" id="MBR7836800.1"/>
    </source>
</evidence>
<comment type="caution">
    <text evidence="2">The sequence shown here is derived from an EMBL/GenBank/DDBJ whole genome shotgun (WGS) entry which is preliminary data.</text>
</comment>
<evidence type="ECO:0000256" key="1">
    <source>
        <dbReference type="SAM" id="Phobius"/>
    </source>
</evidence>
<organism evidence="2 3">
    <name type="scientific">Actinospica durhamensis</name>
    <dbReference type="NCBI Taxonomy" id="1508375"/>
    <lineage>
        <taxon>Bacteria</taxon>
        <taxon>Bacillati</taxon>
        <taxon>Actinomycetota</taxon>
        <taxon>Actinomycetes</taxon>
        <taxon>Catenulisporales</taxon>
        <taxon>Actinospicaceae</taxon>
        <taxon>Actinospica</taxon>
    </lineage>
</organism>
<dbReference type="RefSeq" id="WP_212531273.1">
    <property type="nucleotide sequence ID" value="NZ_JAGSOG010000162.1"/>
</dbReference>
<proteinExistence type="predicted"/>
<dbReference type="Proteomes" id="UP000675781">
    <property type="component" value="Unassembled WGS sequence"/>
</dbReference>
<keyword evidence="1" id="KW-0472">Membrane</keyword>
<feature type="transmembrane region" description="Helical" evidence="1">
    <location>
        <begin position="46"/>
        <end position="65"/>
    </location>
</feature>